<keyword evidence="2" id="KW-1185">Reference proteome</keyword>
<dbReference type="EMBL" id="MQVR01000082">
    <property type="protein sequence ID" value="OKL53165.1"/>
    <property type="molecule type" value="Genomic_DNA"/>
</dbReference>
<dbReference type="OrthoDB" id="9204719at2"/>
<sequence>MIVKGSALEGFSLLVEDPERRGITASIIRALEDGAHTPEELAGILDSAVSPEACGQLLETMRESGVLGVNQDSEPADLETIWSAFVRYGELPDPSLLRPVTVVSSRDADGVLEGARAWGIPLVVVRPDEINLTDFAPAAPLHNGETDTVALRRDRKPVVHFSFESERAEMYRLNEQAVAAGVPVLYSRLDGVEYTVGPYVVPGQTACAWEAERLWARSSADREQYETLLRHRSSQGHTSSNVVGQAGLSSALAVSLLELSLRGTSERAGTVVHGRSTTHQVSTNSLMRLPRCPVCLPMQPLARNPLY</sequence>
<name>A0A1Q5Q0E1_9ACTO</name>
<protein>
    <recommendedName>
        <fullName evidence="3">Bacteriocin biosynthesis cyclodehydratase domain-containing protein</fullName>
    </recommendedName>
</protein>
<comment type="caution">
    <text evidence="1">The sequence shown here is derived from an EMBL/GenBank/DDBJ whole genome shotgun (WGS) entry which is preliminary data.</text>
</comment>
<gene>
    <name evidence="1" type="ORF">BSZ39_10995</name>
</gene>
<dbReference type="NCBIfam" id="TIGR03882">
    <property type="entry name" value="cyclo_dehyd_2"/>
    <property type="match status" value="1"/>
</dbReference>
<evidence type="ECO:0000313" key="1">
    <source>
        <dbReference type="EMBL" id="OKL53165.1"/>
    </source>
</evidence>
<dbReference type="Gene3D" id="3.40.50.720">
    <property type="entry name" value="NAD(P)-binding Rossmann-like Domain"/>
    <property type="match status" value="1"/>
</dbReference>
<dbReference type="AlphaFoldDB" id="A0A1Q5Q0E1"/>
<proteinExistence type="predicted"/>
<dbReference type="Proteomes" id="UP000185628">
    <property type="component" value="Unassembled WGS sequence"/>
</dbReference>
<evidence type="ECO:0000313" key="2">
    <source>
        <dbReference type="Proteomes" id="UP000185628"/>
    </source>
</evidence>
<reference evidence="2" key="1">
    <citation type="submission" date="2016-12" db="EMBL/GenBank/DDBJ databases">
        <authorList>
            <person name="Meng X."/>
        </authorList>
    </citation>
    <scope>NUCLEOTIDE SEQUENCE [LARGE SCALE GENOMIC DNA]</scope>
    <source>
        <strain evidence="2">DSM 19116</strain>
    </source>
</reference>
<evidence type="ECO:0008006" key="3">
    <source>
        <dbReference type="Google" id="ProtNLM"/>
    </source>
</evidence>
<organism evidence="1 2">
    <name type="scientific">Bowdeniella nasicola</name>
    <dbReference type="NCBI Taxonomy" id="208480"/>
    <lineage>
        <taxon>Bacteria</taxon>
        <taxon>Bacillati</taxon>
        <taxon>Actinomycetota</taxon>
        <taxon>Actinomycetes</taxon>
        <taxon>Actinomycetales</taxon>
        <taxon>Actinomycetaceae</taxon>
        <taxon>Bowdeniella</taxon>
    </lineage>
</organism>
<dbReference type="InterPro" id="IPR022291">
    <property type="entry name" value="Bacteriocin_synth_cyclodeHase"/>
</dbReference>
<accession>A0A1Q5Q0E1</accession>